<sequence length="499" mass="56913">MDLPNQKNLLKLEIIGKKGEVVFLPNTISRLYSLEKLHIRNGFQILDDVSAFPVPIQILDDVSAFAVPIVPEISKLTRLKSLQTFLEGSEHFRDTNILCKLLEFNICVGKPAEHTGNLKRSIVLHGDQPDGVESLMERAEEVVLQTTTHVDMRKFWNIDREAFADLRNLYIDKCDTMMHLASISQDQIHSGQQRTSFSELTILEIKNCSSIKYLFSNSVVTCLQRLQELCIDNCPVMEVIIDEDTGEGKIMNFEKLTSLKLVGLPKLKSFCRDKSDQFQSLFHTTVAFPSLENLHIDDLKDISEIWAKHNYDDNVSSFSKLKSLKVYDCHKLKLVIPVPMLPRLQLLEYLNIAFCRSVISEVGTFGNTEIYPLRALRSMDLESMHCLTETKLNSMDFYKAETWYPNLENLRIRDCSSLRNVFQPPCAKSLVKLKKLCVIGCDNMTEIIGAGKQEITDGVGLLPRMAELKLAHLPNLTSIWHRKVHLLPNKSYSLVSHLF</sequence>
<dbReference type="SUPFAM" id="SSF52047">
    <property type="entry name" value="RNI-like"/>
    <property type="match status" value="1"/>
</dbReference>
<dbReference type="PANTHER" id="PTHR33463">
    <property type="entry name" value="NB-ARC DOMAIN-CONTAINING PROTEIN-RELATED"/>
    <property type="match status" value="1"/>
</dbReference>
<organism evidence="3 4">
    <name type="scientific">Daucus carota subsp. sativus</name>
    <name type="common">Carrot</name>
    <dbReference type="NCBI Taxonomy" id="79200"/>
    <lineage>
        <taxon>Eukaryota</taxon>
        <taxon>Viridiplantae</taxon>
        <taxon>Streptophyta</taxon>
        <taxon>Embryophyta</taxon>
        <taxon>Tracheophyta</taxon>
        <taxon>Spermatophyta</taxon>
        <taxon>Magnoliopsida</taxon>
        <taxon>eudicotyledons</taxon>
        <taxon>Gunneridae</taxon>
        <taxon>Pentapetalae</taxon>
        <taxon>asterids</taxon>
        <taxon>campanulids</taxon>
        <taxon>Apiales</taxon>
        <taxon>Apiaceae</taxon>
        <taxon>Apioideae</taxon>
        <taxon>Scandiceae</taxon>
        <taxon>Daucinae</taxon>
        <taxon>Daucus</taxon>
        <taxon>Daucus sect. Daucus</taxon>
    </lineage>
</organism>
<protein>
    <recommendedName>
        <fullName evidence="2">Disease resistance protein At4g27190-like leucine-rich repeats domain-containing protein</fullName>
    </recommendedName>
</protein>
<keyword evidence="4" id="KW-1185">Reference proteome</keyword>
<dbReference type="Proteomes" id="UP000077755">
    <property type="component" value="Chromosome 3"/>
</dbReference>
<reference evidence="3" key="2">
    <citation type="submission" date="2022-03" db="EMBL/GenBank/DDBJ databases">
        <title>Draft title - Genomic analysis of global carrot germplasm unveils the trajectory of domestication and the origin of high carotenoid orange carrot.</title>
        <authorList>
            <person name="Iorizzo M."/>
            <person name="Ellison S."/>
            <person name="Senalik D."/>
            <person name="Macko-Podgorni A."/>
            <person name="Grzebelus D."/>
            <person name="Bostan H."/>
            <person name="Rolling W."/>
            <person name="Curaba J."/>
            <person name="Simon P."/>
        </authorList>
    </citation>
    <scope>NUCLEOTIDE SEQUENCE</scope>
    <source>
        <tissue evidence="3">Leaf</tissue>
    </source>
</reference>
<evidence type="ECO:0000313" key="3">
    <source>
        <dbReference type="EMBL" id="WOG90699.1"/>
    </source>
</evidence>
<reference evidence="3" key="1">
    <citation type="journal article" date="2016" name="Nat. Genet.">
        <title>A high-quality carrot genome assembly provides new insights into carotenoid accumulation and asterid genome evolution.</title>
        <authorList>
            <person name="Iorizzo M."/>
            <person name="Ellison S."/>
            <person name="Senalik D."/>
            <person name="Zeng P."/>
            <person name="Satapoomin P."/>
            <person name="Huang J."/>
            <person name="Bowman M."/>
            <person name="Iovene M."/>
            <person name="Sanseverino W."/>
            <person name="Cavagnaro P."/>
            <person name="Yildiz M."/>
            <person name="Macko-Podgorni A."/>
            <person name="Moranska E."/>
            <person name="Grzebelus E."/>
            <person name="Grzebelus D."/>
            <person name="Ashrafi H."/>
            <person name="Zheng Z."/>
            <person name="Cheng S."/>
            <person name="Spooner D."/>
            <person name="Van Deynze A."/>
            <person name="Simon P."/>
        </authorList>
    </citation>
    <scope>NUCLEOTIDE SEQUENCE</scope>
    <source>
        <tissue evidence="3">Leaf</tissue>
    </source>
</reference>
<keyword evidence="1" id="KW-0611">Plant defense</keyword>
<dbReference type="Pfam" id="PF23247">
    <property type="entry name" value="LRR_RPS2"/>
    <property type="match status" value="2"/>
</dbReference>
<gene>
    <name evidence="3" type="ORF">DCAR_0309943</name>
</gene>
<dbReference type="EMBL" id="CP093345">
    <property type="protein sequence ID" value="WOG90699.1"/>
    <property type="molecule type" value="Genomic_DNA"/>
</dbReference>
<dbReference type="InterPro" id="IPR050905">
    <property type="entry name" value="Plant_NBS-LRR"/>
</dbReference>
<dbReference type="Gene3D" id="3.80.10.10">
    <property type="entry name" value="Ribonuclease Inhibitor"/>
    <property type="match status" value="2"/>
</dbReference>
<dbReference type="InterPro" id="IPR057135">
    <property type="entry name" value="At4g27190-like_LRR"/>
</dbReference>
<dbReference type="InterPro" id="IPR032675">
    <property type="entry name" value="LRR_dom_sf"/>
</dbReference>
<evidence type="ECO:0000256" key="1">
    <source>
        <dbReference type="ARBA" id="ARBA00022821"/>
    </source>
</evidence>
<dbReference type="AlphaFoldDB" id="A0AAF0WKC6"/>
<accession>A0AAF0WKC6</accession>
<evidence type="ECO:0000313" key="4">
    <source>
        <dbReference type="Proteomes" id="UP000077755"/>
    </source>
</evidence>
<proteinExistence type="predicted"/>
<feature type="domain" description="Disease resistance protein At4g27190-like leucine-rich repeats" evidence="2">
    <location>
        <begin position="291"/>
        <end position="442"/>
    </location>
</feature>
<name>A0AAF0WKC6_DAUCS</name>
<dbReference type="PANTHER" id="PTHR33463:SF209">
    <property type="entry name" value="DISEASE RESISTANCE PROTEIN RPS2-LIKE"/>
    <property type="match status" value="1"/>
</dbReference>
<evidence type="ECO:0000259" key="2">
    <source>
        <dbReference type="Pfam" id="PF23247"/>
    </source>
</evidence>
<feature type="domain" description="Disease resistance protein At4g27190-like leucine-rich repeats" evidence="2">
    <location>
        <begin position="180"/>
        <end position="280"/>
    </location>
</feature>